<keyword evidence="10" id="KW-1185">Reference proteome</keyword>
<feature type="compositionally biased region" description="Low complexity" evidence="8">
    <location>
        <begin position="8"/>
        <end position="23"/>
    </location>
</feature>
<keyword evidence="7" id="KW-0813">Transport</keyword>
<keyword evidence="4 7" id="KW-1017">Isopeptide bond</keyword>
<evidence type="ECO:0000256" key="1">
    <source>
        <dbReference type="ARBA" id="ARBA00007778"/>
    </source>
</evidence>
<evidence type="ECO:0000256" key="2">
    <source>
        <dbReference type="ARBA" id="ARBA00011288"/>
    </source>
</evidence>
<keyword evidence="6 7" id="KW-0072">Autophagy</keyword>
<reference evidence="9" key="1">
    <citation type="submission" date="2021-06" db="EMBL/GenBank/DDBJ databases">
        <authorList>
            <person name="Kallberg Y."/>
            <person name="Tangrot J."/>
            <person name="Rosling A."/>
        </authorList>
    </citation>
    <scope>NUCLEOTIDE SEQUENCE</scope>
    <source>
        <strain evidence="9">MA453B</strain>
    </source>
</reference>
<name>A0A9N9BYF0_9GLOM</name>
<evidence type="ECO:0000256" key="3">
    <source>
        <dbReference type="ARBA" id="ARBA00015875"/>
    </source>
</evidence>
<dbReference type="GO" id="GO:0097352">
    <property type="term" value="P:autophagosome maturation"/>
    <property type="evidence" value="ECO:0007669"/>
    <property type="project" value="TreeGrafter"/>
</dbReference>
<evidence type="ECO:0000256" key="6">
    <source>
        <dbReference type="ARBA" id="ARBA00023006"/>
    </source>
</evidence>
<comment type="similarity">
    <text evidence="1 7">Belongs to the ATG12 family.</text>
</comment>
<dbReference type="OrthoDB" id="10003551at2759"/>
<accession>A0A9N9BYF0</accession>
<organism evidence="9 10">
    <name type="scientific">Dentiscutata erythropus</name>
    <dbReference type="NCBI Taxonomy" id="1348616"/>
    <lineage>
        <taxon>Eukaryota</taxon>
        <taxon>Fungi</taxon>
        <taxon>Fungi incertae sedis</taxon>
        <taxon>Mucoromycota</taxon>
        <taxon>Glomeromycotina</taxon>
        <taxon>Glomeromycetes</taxon>
        <taxon>Diversisporales</taxon>
        <taxon>Gigasporaceae</taxon>
        <taxon>Dentiscutata</taxon>
    </lineage>
</organism>
<evidence type="ECO:0000256" key="5">
    <source>
        <dbReference type="ARBA" id="ARBA00022786"/>
    </source>
</evidence>
<dbReference type="PANTHER" id="PTHR13385">
    <property type="entry name" value="AUTOPHAGY PROTEIN 12"/>
    <property type="match status" value="1"/>
</dbReference>
<dbReference type="GO" id="GO:0061723">
    <property type="term" value="P:glycophagy"/>
    <property type="evidence" value="ECO:0007669"/>
    <property type="project" value="TreeGrafter"/>
</dbReference>
<comment type="caution">
    <text evidence="9">The sequence shown here is derived from an EMBL/GenBank/DDBJ whole genome shotgun (WGS) entry which is preliminary data.</text>
</comment>
<comment type="subcellular location">
    <subcellularLocation>
        <location evidence="7">Preautophagosomal structure membrane</location>
        <topology evidence="7">Peripheral membrane protein</topology>
    </subcellularLocation>
</comment>
<dbReference type="GO" id="GO:0000421">
    <property type="term" value="C:autophagosome membrane"/>
    <property type="evidence" value="ECO:0007669"/>
    <property type="project" value="TreeGrafter"/>
</dbReference>
<dbReference type="EMBL" id="CAJVPY010003183">
    <property type="protein sequence ID" value="CAG8584170.1"/>
    <property type="molecule type" value="Genomic_DNA"/>
</dbReference>
<dbReference type="CDD" id="cd01612">
    <property type="entry name" value="Ubl_ATG12"/>
    <property type="match status" value="1"/>
</dbReference>
<dbReference type="AlphaFoldDB" id="A0A9N9BYF0"/>
<evidence type="ECO:0000313" key="9">
    <source>
        <dbReference type="EMBL" id="CAG8584170.1"/>
    </source>
</evidence>
<dbReference type="GO" id="GO:0034727">
    <property type="term" value="P:piecemeal microautophagy of the nucleus"/>
    <property type="evidence" value="ECO:0007669"/>
    <property type="project" value="TreeGrafter"/>
</dbReference>
<comment type="subunit">
    <text evidence="2 7">Forms a conjugate with ATG5.</text>
</comment>
<dbReference type="GO" id="GO:0019776">
    <property type="term" value="F:Atg8-family ligase activity"/>
    <property type="evidence" value="ECO:0007669"/>
    <property type="project" value="TreeGrafter"/>
</dbReference>
<evidence type="ECO:0000256" key="4">
    <source>
        <dbReference type="ARBA" id="ARBA00022499"/>
    </source>
</evidence>
<sequence length="127" mass="14004">MSSANNDPTLPHSSSTSSLNTPPIENTPQTPLSPATMLEKYKGRKDSKKGNAPILKQPFFKITASNKFQVVIQFLRNQLNYKASDPLFLYVNSAFSPAPDEIVSNLHKCFSTDGHLIINYCTTAAWG</sequence>
<dbReference type="Proteomes" id="UP000789405">
    <property type="component" value="Unassembled WGS sequence"/>
</dbReference>
<dbReference type="Gene3D" id="3.10.20.90">
    <property type="entry name" value="Phosphatidylinositol 3-kinase Catalytic Subunit, Chain A, domain 1"/>
    <property type="match status" value="1"/>
</dbReference>
<feature type="region of interest" description="Disordered" evidence="8">
    <location>
        <begin position="1"/>
        <end position="52"/>
    </location>
</feature>
<evidence type="ECO:0000313" key="10">
    <source>
        <dbReference type="Proteomes" id="UP000789405"/>
    </source>
</evidence>
<proteinExistence type="inferred from homology"/>
<dbReference type="InterPro" id="IPR029071">
    <property type="entry name" value="Ubiquitin-like_domsf"/>
</dbReference>
<keyword evidence="7" id="KW-0653">Protein transport</keyword>
<dbReference type="Pfam" id="PF04110">
    <property type="entry name" value="APG12"/>
    <property type="match status" value="1"/>
</dbReference>
<feature type="compositionally biased region" description="Polar residues" evidence="8">
    <location>
        <begin position="24"/>
        <end position="33"/>
    </location>
</feature>
<dbReference type="GO" id="GO:0015031">
    <property type="term" value="P:protein transport"/>
    <property type="evidence" value="ECO:0007669"/>
    <property type="project" value="UniProtKB-KW"/>
</dbReference>
<dbReference type="GO" id="GO:0034045">
    <property type="term" value="C:phagophore assembly site membrane"/>
    <property type="evidence" value="ECO:0007669"/>
    <property type="project" value="UniProtKB-SubCell"/>
</dbReference>
<gene>
    <name evidence="9" type="ORF">DERYTH_LOCUS6842</name>
</gene>
<dbReference type="FunFam" id="3.10.20.90:FF:000150">
    <property type="entry name" value="Ubiquitin-like protein ATG12"/>
    <property type="match status" value="1"/>
</dbReference>
<protein>
    <recommendedName>
        <fullName evidence="3 7">Ubiquitin-like protein ATG12</fullName>
    </recommendedName>
</protein>
<dbReference type="GO" id="GO:0000422">
    <property type="term" value="P:autophagy of mitochondrion"/>
    <property type="evidence" value="ECO:0007669"/>
    <property type="project" value="TreeGrafter"/>
</dbReference>
<evidence type="ECO:0000256" key="8">
    <source>
        <dbReference type="SAM" id="MobiDB-lite"/>
    </source>
</evidence>
<dbReference type="GO" id="GO:0000045">
    <property type="term" value="P:autophagosome assembly"/>
    <property type="evidence" value="ECO:0007669"/>
    <property type="project" value="InterPro"/>
</dbReference>
<evidence type="ECO:0000256" key="7">
    <source>
        <dbReference type="RuleBase" id="RU361201"/>
    </source>
</evidence>
<dbReference type="PANTHER" id="PTHR13385:SF0">
    <property type="entry name" value="UBIQUITIN-LIKE PROTEIN ATG12"/>
    <property type="match status" value="1"/>
</dbReference>
<comment type="function">
    <text evidence="7">Ubiquitin-like protein involved in cytoplasm to vacuole transport (Cvt), autophagy vesicles formation, mitophagy, and nucleophagy.</text>
</comment>
<dbReference type="InterPro" id="IPR007242">
    <property type="entry name" value="Atg12"/>
</dbReference>
<dbReference type="GO" id="GO:0034274">
    <property type="term" value="C:Atg12-Atg5-Atg16 complex"/>
    <property type="evidence" value="ECO:0007669"/>
    <property type="project" value="TreeGrafter"/>
</dbReference>
<dbReference type="SUPFAM" id="SSF54236">
    <property type="entry name" value="Ubiquitin-like"/>
    <property type="match status" value="1"/>
</dbReference>
<keyword evidence="5 7" id="KW-0833">Ubl conjugation pathway</keyword>
<keyword evidence="7" id="KW-0472">Membrane</keyword>